<evidence type="ECO:0000313" key="2">
    <source>
        <dbReference type="Proteomes" id="UP000664628"/>
    </source>
</evidence>
<sequence>MKRFSVLYLLKEDFHQIGCQTQAGAESLLQRLLADPKRTPVGIYDAKTELFAWEPFRQRVYNQSTTGEQGKLGEQIITIAEALRFSGTGEQRSRQPE</sequence>
<dbReference type="RefSeq" id="WP_207332891.1">
    <property type="nucleotide sequence ID" value="NZ_JAFMYW010000016.1"/>
</dbReference>
<dbReference type="Proteomes" id="UP000664628">
    <property type="component" value="Unassembled WGS sequence"/>
</dbReference>
<organism evidence="1 2">
    <name type="scientific">Fibrella forsythiae</name>
    <dbReference type="NCBI Taxonomy" id="2817061"/>
    <lineage>
        <taxon>Bacteria</taxon>
        <taxon>Pseudomonadati</taxon>
        <taxon>Bacteroidota</taxon>
        <taxon>Cytophagia</taxon>
        <taxon>Cytophagales</taxon>
        <taxon>Spirosomataceae</taxon>
        <taxon>Fibrella</taxon>
    </lineage>
</organism>
<name>A0ABS3JSF4_9BACT</name>
<proteinExistence type="predicted"/>
<gene>
    <name evidence="1" type="ORF">J2I46_30480</name>
</gene>
<accession>A0ABS3JSF4</accession>
<evidence type="ECO:0000313" key="1">
    <source>
        <dbReference type="EMBL" id="MBO0952939.1"/>
    </source>
</evidence>
<reference evidence="1 2" key="1">
    <citation type="submission" date="2021-03" db="EMBL/GenBank/DDBJ databases">
        <title>Fibrella sp. HMF5405 genome sequencing and assembly.</title>
        <authorList>
            <person name="Kang H."/>
            <person name="Kim H."/>
            <person name="Bae S."/>
            <person name="Joh K."/>
        </authorList>
    </citation>
    <scope>NUCLEOTIDE SEQUENCE [LARGE SCALE GENOMIC DNA]</scope>
    <source>
        <strain evidence="1 2">HMF5405</strain>
    </source>
</reference>
<protein>
    <submittedName>
        <fullName evidence="1">Uncharacterized protein</fullName>
    </submittedName>
</protein>
<dbReference type="EMBL" id="JAFMYW010000016">
    <property type="protein sequence ID" value="MBO0952939.1"/>
    <property type="molecule type" value="Genomic_DNA"/>
</dbReference>
<keyword evidence="2" id="KW-1185">Reference proteome</keyword>
<comment type="caution">
    <text evidence="1">The sequence shown here is derived from an EMBL/GenBank/DDBJ whole genome shotgun (WGS) entry which is preliminary data.</text>
</comment>